<evidence type="ECO:0000313" key="2">
    <source>
        <dbReference type="Proteomes" id="UP000504637"/>
    </source>
</evidence>
<protein>
    <recommendedName>
        <fullName evidence="4">Secreted protein</fullName>
    </recommendedName>
</protein>
<feature type="signal peptide" evidence="1">
    <location>
        <begin position="1"/>
        <end position="17"/>
    </location>
</feature>
<reference evidence="3" key="2">
    <citation type="submission" date="2020-04" db="EMBL/GenBank/DDBJ databases">
        <authorList>
            <consortium name="NCBI Genome Project"/>
        </authorList>
    </citation>
    <scope>NUCLEOTIDE SEQUENCE</scope>
    <source>
        <strain evidence="3">CBS 342.82</strain>
    </source>
</reference>
<keyword evidence="2" id="KW-1185">Reference proteome</keyword>
<proteinExistence type="predicted"/>
<dbReference type="GeneID" id="54357428"/>
<feature type="chain" id="PRO_5026848658" description="Secreted protein" evidence="1">
    <location>
        <begin position="18"/>
        <end position="76"/>
    </location>
</feature>
<evidence type="ECO:0000313" key="3">
    <source>
        <dbReference type="RefSeq" id="XP_033460833.1"/>
    </source>
</evidence>
<evidence type="ECO:0000256" key="1">
    <source>
        <dbReference type="SAM" id="SignalP"/>
    </source>
</evidence>
<name>A0A6J3MAF4_9PEZI</name>
<keyword evidence="1" id="KW-0732">Signal</keyword>
<evidence type="ECO:0008006" key="4">
    <source>
        <dbReference type="Google" id="ProtNLM"/>
    </source>
</evidence>
<reference evidence="3" key="1">
    <citation type="submission" date="2020-01" db="EMBL/GenBank/DDBJ databases">
        <authorList>
            <consortium name="DOE Joint Genome Institute"/>
            <person name="Haridas S."/>
            <person name="Albert R."/>
            <person name="Binder M."/>
            <person name="Bloem J."/>
            <person name="Labutti K."/>
            <person name="Salamov A."/>
            <person name="Andreopoulos B."/>
            <person name="Baker S.E."/>
            <person name="Barry K."/>
            <person name="Bills G."/>
            <person name="Bluhm B.H."/>
            <person name="Cannon C."/>
            <person name="Castanera R."/>
            <person name="Culley D.E."/>
            <person name="Daum C."/>
            <person name="Ezra D."/>
            <person name="Gonzalez J.B."/>
            <person name="Henrissat B."/>
            <person name="Kuo A."/>
            <person name="Liang C."/>
            <person name="Lipzen A."/>
            <person name="Lutzoni F."/>
            <person name="Magnuson J."/>
            <person name="Mondo S."/>
            <person name="Nolan M."/>
            <person name="Ohm R."/>
            <person name="Pangilinan J."/>
            <person name="Park H.-J."/>
            <person name="Ramirez L."/>
            <person name="Alfaro M."/>
            <person name="Sun H."/>
            <person name="Tritt A."/>
            <person name="Yoshinaga Y."/>
            <person name="Zwiers L.-H."/>
            <person name="Turgeon B.G."/>
            <person name="Goodwin S.B."/>
            <person name="Spatafora J.W."/>
            <person name="Crous P.W."/>
            <person name="Grigoriev I.V."/>
        </authorList>
    </citation>
    <scope>NUCLEOTIDE SEQUENCE</scope>
    <source>
        <strain evidence="3">CBS 342.82</strain>
    </source>
</reference>
<reference evidence="3" key="3">
    <citation type="submission" date="2025-08" db="UniProtKB">
        <authorList>
            <consortium name="RefSeq"/>
        </authorList>
    </citation>
    <scope>IDENTIFICATION</scope>
    <source>
        <strain evidence="3">CBS 342.82</strain>
    </source>
</reference>
<gene>
    <name evidence="3" type="ORF">K489DRAFT_208021</name>
</gene>
<dbReference type="Proteomes" id="UP000504637">
    <property type="component" value="Unplaced"/>
</dbReference>
<sequence>MMACWARLLQIWQLSSGAPLTECGSSVGTLLLTSGESWSWRKTSSRLESNWCHLGGYGACGQMKMYKQCRTTYSHV</sequence>
<dbReference type="AlphaFoldDB" id="A0A6J3MAF4"/>
<organism evidence="3">
    <name type="scientific">Dissoconium aciculare CBS 342.82</name>
    <dbReference type="NCBI Taxonomy" id="1314786"/>
    <lineage>
        <taxon>Eukaryota</taxon>
        <taxon>Fungi</taxon>
        <taxon>Dikarya</taxon>
        <taxon>Ascomycota</taxon>
        <taxon>Pezizomycotina</taxon>
        <taxon>Dothideomycetes</taxon>
        <taxon>Dothideomycetidae</taxon>
        <taxon>Mycosphaerellales</taxon>
        <taxon>Dissoconiaceae</taxon>
        <taxon>Dissoconium</taxon>
    </lineage>
</organism>
<accession>A0A6J3MAF4</accession>
<dbReference type="RefSeq" id="XP_033460833.1">
    <property type="nucleotide sequence ID" value="XM_033599629.1"/>
</dbReference>